<dbReference type="SUPFAM" id="SSF47576">
    <property type="entry name" value="Calponin-homology domain, CH-domain"/>
    <property type="match status" value="1"/>
</dbReference>
<dbReference type="CDD" id="cd00014">
    <property type="entry name" value="CH_SF"/>
    <property type="match status" value="1"/>
</dbReference>
<evidence type="ECO:0000259" key="8">
    <source>
        <dbReference type="PROSITE" id="PS50105"/>
    </source>
</evidence>
<dbReference type="InterPro" id="IPR001452">
    <property type="entry name" value="SH3_domain"/>
</dbReference>
<dbReference type="PANTHER" id="PTHR12752">
    <property type="entry name" value="PHOSPHOINOSITOL 3-PHOSPHATE-BINDING PROTEIN"/>
    <property type="match status" value="1"/>
</dbReference>
<evidence type="ECO:0000313" key="9">
    <source>
        <dbReference type="EMBL" id="CDH50666.1"/>
    </source>
</evidence>
<dbReference type="InterPro" id="IPR001660">
    <property type="entry name" value="SAM"/>
</dbReference>
<feature type="compositionally biased region" description="Low complexity" evidence="4">
    <location>
        <begin position="233"/>
        <end position="249"/>
    </location>
</feature>
<dbReference type="PROSITE" id="PS50021">
    <property type="entry name" value="CH"/>
    <property type="match status" value="1"/>
</dbReference>
<feature type="compositionally biased region" description="Low complexity" evidence="4">
    <location>
        <begin position="65"/>
        <end position="80"/>
    </location>
</feature>
<dbReference type="SUPFAM" id="SSF50044">
    <property type="entry name" value="SH3-domain"/>
    <property type="match status" value="1"/>
</dbReference>
<dbReference type="Pfam" id="PF00018">
    <property type="entry name" value="SH3_1"/>
    <property type="match status" value="1"/>
</dbReference>
<dbReference type="SMART" id="SM00454">
    <property type="entry name" value="SAM"/>
    <property type="match status" value="1"/>
</dbReference>
<feature type="region of interest" description="Disordered" evidence="4">
    <location>
        <begin position="58"/>
        <end position="92"/>
    </location>
</feature>
<keyword evidence="2" id="KW-0344">Guanine-nucleotide releasing factor</keyword>
<dbReference type="FunFam" id="2.30.29.30:FF:000286">
    <property type="entry name" value="PH-protein kinase domain containing protein"/>
    <property type="match status" value="1"/>
</dbReference>
<dbReference type="EMBL" id="CBTN010000007">
    <property type="protein sequence ID" value="CDH50666.1"/>
    <property type="molecule type" value="Genomic_DNA"/>
</dbReference>
<dbReference type="SUPFAM" id="SSF50729">
    <property type="entry name" value="PH domain-like"/>
    <property type="match status" value="1"/>
</dbReference>
<accession>A0A068RNX8</accession>
<dbReference type="PROSITE" id="PS50002">
    <property type="entry name" value="SH3"/>
    <property type="match status" value="1"/>
</dbReference>
<dbReference type="GO" id="GO:0005085">
    <property type="term" value="F:guanyl-nucleotide exchange factor activity"/>
    <property type="evidence" value="ECO:0007669"/>
    <property type="project" value="UniProtKB-KW"/>
</dbReference>
<dbReference type="Pfam" id="PF07647">
    <property type="entry name" value="SAM_2"/>
    <property type="match status" value="1"/>
</dbReference>
<dbReference type="SMART" id="SM00326">
    <property type="entry name" value="SH3"/>
    <property type="match status" value="1"/>
</dbReference>
<dbReference type="PROSITE" id="PS50003">
    <property type="entry name" value="PH_DOMAIN"/>
    <property type="match status" value="1"/>
</dbReference>
<feature type="domain" description="SAM" evidence="8">
    <location>
        <begin position="155"/>
        <end position="218"/>
    </location>
</feature>
<dbReference type="InterPro" id="IPR036872">
    <property type="entry name" value="CH_dom_sf"/>
</dbReference>
<dbReference type="PRINTS" id="PR00452">
    <property type="entry name" value="SH3DOMAIN"/>
</dbReference>
<evidence type="ECO:0000259" key="6">
    <source>
        <dbReference type="PROSITE" id="PS50003"/>
    </source>
</evidence>
<dbReference type="InterPro" id="IPR036028">
    <property type="entry name" value="SH3-like_dom_sf"/>
</dbReference>
<dbReference type="Pfam" id="PF00307">
    <property type="entry name" value="CH"/>
    <property type="match status" value="1"/>
</dbReference>
<dbReference type="InterPro" id="IPR013761">
    <property type="entry name" value="SAM/pointed_sf"/>
</dbReference>
<evidence type="ECO:0000256" key="1">
    <source>
        <dbReference type="ARBA" id="ARBA00022443"/>
    </source>
</evidence>
<protein>
    <submittedName>
        <fullName evidence="9">Related to boi1-bem1 protein-binding protein</fullName>
    </submittedName>
</protein>
<dbReference type="Proteomes" id="UP000027586">
    <property type="component" value="Unassembled WGS sequence"/>
</dbReference>
<evidence type="ECO:0000259" key="5">
    <source>
        <dbReference type="PROSITE" id="PS50002"/>
    </source>
</evidence>
<feature type="compositionally biased region" description="Low complexity" evidence="4">
    <location>
        <begin position="560"/>
        <end position="578"/>
    </location>
</feature>
<keyword evidence="1 3" id="KW-0728">SH3 domain</keyword>
<evidence type="ECO:0000313" key="10">
    <source>
        <dbReference type="Proteomes" id="UP000027586"/>
    </source>
</evidence>
<feature type="domain" description="PH" evidence="6">
    <location>
        <begin position="413"/>
        <end position="509"/>
    </location>
</feature>
<dbReference type="InterPro" id="IPR001849">
    <property type="entry name" value="PH_domain"/>
</dbReference>
<organism evidence="9 10">
    <name type="scientific">Lichtheimia corymbifera JMRC:FSU:9682</name>
    <dbReference type="NCBI Taxonomy" id="1263082"/>
    <lineage>
        <taxon>Eukaryota</taxon>
        <taxon>Fungi</taxon>
        <taxon>Fungi incertae sedis</taxon>
        <taxon>Mucoromycota</taxon>
        <taxon>Mucoromycotina</taxon>
        <taxon>Mucoromycetes</taxon>
        <taxon>Mucorales</taxon>
        <taxon>Lichtheimiaceae</taxon>
        <taxon>Lichtheimia</taxon>
    </lineage>
</organism>
<dbReference type="PANTHER" id="PTHR12752:SF9">
    <property type="entry name" value="KRAMER, ISOFORM I"/>
    <property type="match status" value="1"/>
</dbReference>
<dbReference type="Pfam" id="PF00169">
    <property type="entry name" value="PH"/>
    <property type="match status" value="1"/>
</dbReference>
<dbReference type="SMART" id="SM00233">
    <property type="entry name" value="PH"/>
    <property type="match status" value="1"/>
</dbReference>
<dbReference type="Gene3D" id="2.30.30.40">
    <property type="entry name" value="SH3 Domains"/>
    <property type="match status" value="1"/>
</dbReference>
<dbReference type="SUPFAM" id="SSF47769">
    <property type="entry name" value="SAM/Pointed domain"/>
    <property type="match status" value="1"/>
</dbReference>
<dbReference type="SMART" id="SM00033">
    <property type="entry name" value="CH"/>
    <property type="match status" value="1"/>
</dbReference>
<dbReference type="Gene3D" id="2.30.29.30">
    <property type="entry name" value="Pleckstrin-homology domain (PH domain)/Phosphotyrosine-binding domain (PTB)"/>
    <property type="match status" value="1"/>
</dbReference>
<gene>
    <name evidence="9" type="ORF">LCOR_02372.1</name>
</gene>
<sequence>MHNTEIVYAIHDFVAENEDEIAFNAGESIIVLEKDEKYMDGWWQGRNTKGQVGLFPMNYTTAVKPPSTSTDSSPPTSDSSRATSNVQHDEDRFTLENEIDNAISHVNSSMAASQQPPPPTSAPPLPPPSGSPPSLPPALFPSSTTSSSTTNPEDWNIDQVAEWLKSVGLGNVSSIFIEQEITGDVLMDLTTDSLKELGINAYGRRYKIMAAIEKLKSQENARPITLQIQQQHDVSSSSSPPVSPVDGSSMYQFPRKAPAPPRLTDSMLSSGQLSPNSFGSATVSRSNTFQTISSKVSSSSSSNGGGSGSGGGNSFERYSESRPSTSRQTSFEISDNSNRPFSNTGSGMASIRENETTSTVHPMDKLTGGNHGFSQTMSIAEPALPLPQRDRNMSVASVEATGLSRSSSNAFKAPEHEGWLHKQGDKYKTWNKRWFVLKGSNLFYFKSPKDVRMRGIIHLRGYRIVVDESIHAGKYSFKAQHDRERTFYFYTDTKESLRTWINVLMKATISRDFTSPVMSSNHVATVPLDIAQKMRPRPPSMLLSGNKFPPNVSAAAAALATTTTTTQDDRPQSPSQPSLKPPSPLPDQQTRESGITVYPHHQAPSSVSAESQSSEEKYTYDHMLLSDEDEDLIDPMHSTKSTETTSSSSRRMNRKQYIDWINAYLPSGKRVIDLSGAFRNGDTLIMLLESLSQKTVRRSPAQKGGSVNMQMLDNIVAAFKFMGREGVVVDGRFTIKDIFGGDESKIMDMLDAIIDWADKNGFNTATV</sequence>
<feature type="compositionally biased region" description="Polar residues" evidence="4">
    <location>
        <begin position="321"/>
        <end position="347"/>
    </location>
</feature>
<dbReference type="CDD" id="cd09535">
    <property type="entry name" value="SAM_BOI-like_fungal"/>
    <property type="match status" value="1"/>
</dbReference>
<dbReference type="AlphaFoldDB" id="A0A068RNX8"/>
<dbReference type="PROSITE" id="PS50105">
    <property type="entry name" value="SAM_DOMAIN"/>
    <property type="match status" value="1"/>
</dbReference>
<keyword evidence="10" id="KW-1185">Reference proteome</keyword>
<proteinExistence type="predicted"/>
<reference evidence="9" key="1">
    <citation type="submission" date="2013-08" db="EMBL/GenBank/DDBJ databases">
        <title>Gene expansion shapes genome architecture in the human pathogen Lichtheimia corymbifera: an evolutionary genomics analysis in the ancient terrestrial Mucorales (Mucoromycotina).</title>
        <authorList>
            <person name="Schwartze V.U."/>
            <person name="Winter S."/>
            <person name="Shelest E."/>
            <person name="Marcet-Houben M."/>
            <person name="Horn F."/>
            <person name="Wehner S."/>
            <person name="Hoffmann K."/>
            <person name="Riege K."/>
            <person name="Sammeth M."/>
            <person name="Nowrousian M."/>
            <person name="Valiante V."/>
            <person name="Linde J."/>
            <person name="Jacobsen I.D."/>
            <person name="Marz M."/>
            <person name="Brakhage A.A."/>
            <person name="Gabaldon T."/>
            <person name="Bocker S."/>
            <person name="Voigt K."/>
        </authorList>
    </citation>
    <scope>NUCLEOTIDE SEQUENCE [LARGE SCALE GENOMIC DNA]</scope>
    <source>
        <strain evidence="9">FSU 9682</strain>
    </source>
</reference>
<feature type="compositionally biased region" description="Low complexity" evidence="4">
    <location>
        <begin position="140"/>
        <end position="152"/>
    </location>
</feature>
<feature type="compositionally biased region" description="Pro residues" evidence="4">
    <location>
        <begin position="115"/>
        <end position="139"/>
    </location>
</feature>
<comment type="caution">
    <text evidence="9">The sequence shown here is derived from an EMBL/GenBank/DDBJ whole genome shotgun (WGS) entry which is preliminary data.</text>
</comment>
<feature type="compositionally biased region" description="Low complexity" evidence="4">
    <location>
        <begin position="638"/>
        <end position="649"/>
    </location>
</feature>
<evidence type="ECO:0000259" key="7">
    <source>
        <dbReference type="PROSITE" id="PS50021"/>
    </source>
</evidence>
<evidence type="ECO:0000256" key="4">
    <source>
        <dbReference type="SAM" id="MobiDB-lite"/>
    </source>
</evidence>
<dbReference type="VEuPathDB" id="FungiDB:LCOR_02372.1"/>
<feature type="compositionally biased region" description="Polar residues" evidence="4">
    <location>
        <begin position="266"/>
        <end position="296"/>
    </location>
</feature>
<dbReference type="Gene3D" id="1.10.150.50">
    <property type="entry name" value="Transcription Factor, Ets-1"/>
    <property type="match status" value="1"/>
</dbReference>
<evidence type="ECO:0000256" key="3">
    <source>
        <dbReference type="PROSITE-ProRule" id="PRU00192"/>
    </source>
</evidence>
<feature type="compositionally biased region" description="Gly residues" evidence="4">
    <location>
        <begin position="303"/>
        <end position="313"/>
    </location>
</feature>
<feature type="region of interest" description="Disordered" evidence="4">
    <location>
        <begin position="108"/>
        <end position="153"/>
    </location>
</feature>
<feature type="region of interest" description="Disordered" evidence="4">
    <location>
        <begin position="631"/>
        <end position="650"/>
    </location>
</feature>
<feature type="region of interest" description="Disordered" evidence="4">
    <location>
        <begin position="560"/>
        <end position="591"/>
    </location>
</feature>
<dbReference type="InterPro" id="IPR001715">
    <property type="entry name" value="CH_dom"/>
</dbReference>
<dbReference type="InterPro" id="IPR011993">
    <property type="entry name" value="PH-like_dom_sf"/>
</dbReference>
<feature type="region of interest" description="Disordered" evidence="4">
    <location>
        <begin position="229"/>
        <end position="375"/>
    </location>
</feature>
<name>A0A068RNX8_9FUNG</name>
<dbReference type="Gene3D" id="1.10.418.10">
    <property type="entry name" value="Calponin-like domain"/>
    <property type="match status" value="1"/>
</dbReference>
<feature type="domain" description="SH3" evidence="5">
    <location>
        <begin position="2"/>
        <end position="65"/>
    </location>
</feature>
<dbReference type="OrthoDB" id="73680at2759"/>
<dbReference type="CDD" id="cd00174">
    <property type="entry name" value="SH3"/>
    <property type="match status" value="1"/>
</dbReference>
<evidence type="ECO:0000256" key="2">
    <source>
        <dbReference type="ARBA" id="ARBA00022658"/>
    </source>
</evidence>
<feature type="domain" description="Calponin-homology (CH)" evidence="7">
    <location>
        <begin position="651"/>
        <end position="758"/>
    </location>
</feature>
<dbReference type="STRING" id="1263082.A0A068RNX8"/>